<proteinExistence type="predicted"/>
<protein>
    <submittedName>
        <fullName evidence="2">Uncharacterized protein</fullName>
    </submittedName>
</protein>
<keyword evidence="3" id="KW-1185">Reference proteome</keyword>
<comment type="caution">
    <text evidence="2">The sequence shown here is derived from an EMBL/GenBank/DDBJ whole genome shotgun (WGS) entry which is preliminary data.</text>
</comment>
<evidence type="ECO:0000313" key="3">
    <source>
        <dbReference type="Proteomes" id="UP001211907"/>
    </source>
</evidence>
<evidence type="ECO:0000256" key="1">
    <source>
        <dbReference type="SAM" id="Phobius"/>
    </source>
</evidence>
<keyword evidence="1" id="KW-0472">Membrane</keyword>
<dbReference type="Proteomes" id="UP001211907">
    <property type="component" value="Unassembled WGS sequence"/>
</dbReference>
<gene>
    <name evidence="2" type="ORF">HK100_001985</name>
</gene>
<organism evidence="2 3">
    <name type="scientific">Physocladia obscura</name>
    <dbReference type="NCBI Taxonomy" id="109957"/>
    <lineage>
        <taxon>Eukaryota</taxon>
        <taxon>Fungi</taxon>
        <taxon>Fungi incertae sedis</taxon>
        <taxon>Chytridiomycota</taxon>
        <taxon>Chytridiomycota incertae sedis</taxon>
        <taxon>Chytridiomycetes</taxon>
        <taxon>Chytridiales</taxon>
        <taxon>Chytriomycetaceae</taxon>
        <taxon>Physocladia</taxon>
    </lineage>
</organism>
<reference evidence="2" key="1">
    <citation type="submission" date="2020-05" db="EMBL/GenBank/DDBJ databases">
        <title>Phylogenomic resolution of chytrid fungi.</title>
        <authorList>
            <person name="Stajich J.E."/>
            <person name="Amses K."/>
            <person name="Simmons R."/>
            <person name="Seto K."/>
            <person name="Myers J."/>
            <person name="Bonds A."/>
            <person name="Quandt C.A."/>
            <person name="Barry K."/>
            <person name="Liu P."/>
            <person name="Grigoriev I."/>
            <person name="Longcore J.E."/>
            <person name="James T.Y."/>
        </authorList>
    </citation>
    <scope>NUCLEOTIDE SEQUENCE</scope>
    <source>
        <strain evidence="2">JEL0513</strain>
    </source>
</reference>
<feature type="transmembrane region" description="Helical" evidence="1">
    <location>
        <begin position="194"/>
        <end position="218"/>
    </location>
</feature>
<dbReference type="EMBL" id="JADGJH010000145">
    <property type="protein sequence ID" value="KAJ3136168.1"/>
    <property type="molecule type" value="Genomic_DNA"/>
</dbReference>
<keyword evidence="1" id="KW-1133">Transmembrane helix</keyword>
<sequence>MKIRFEPLQMRNQHPQNTQSNASTGTTTRQQILLLIISPQIIPGIVQKMGAALWVGYVVSAVPVHCCLFLEYRATRKISILAPPILVGIVAQVLLAYFFSSNKQIQNIGKVVTNFIIGMIFLVSMLFPENLIDKFAGQEVKNRVNDPNVSEDVRLKRRTGFKKFTNGLCLLWGIGNLIIVVIILIVNFEASESAYVWIQIGVSVGGTLLLGGITYLAVRAIKERAAKAMTAAHTQDVSPNHFIIT</sequence>
<feature type="transmembrane region" description="Helical" evidence="1">
    <location>
        <begin position="51"/>
        <end position="71"/>
    </location>
</feature>
<feature type="transmembrane region" description="Helical" evidence="1">
    <location>
        <begin position="78"/>
        <end position="99"/>
    </location>
</feature>
<keyword evidence="1" id="KW-0812">Transmembrane</keyword>
<dbReference type="AlphaFoldDB" id="A0AAD5T887"/>
<accession>A0AAD5T887</accession>
<evidence type="ECO:0000313" key="2">
    <source>
        <dbReference type="EMBL" id="KAJ3136168.1"/>
    </source>
</evidence>
<feature type="transmembrane region" description="Helical" evidence="1">
    <location>
        <begin position="111"/>
        <end position="128"/>
    </location>
</feature>
<name>A0AAD5T887_9FUNG</name>
<feature type="transmembrane region" description="Helical" evidence="1">
    <location>
        <begin position="164"/>
        <end position="188"/>
    </location>
</feature>